<dbReference type="EMBL" id="FLUN01000001">
    <property type="protein sequence ID" value="SBW11500.1"/>
    <property type="molecule type" value="Genomic_DNA"/>
</dbReference>
<gene>
    <name evidence="2" type="ORF">KL86CLO1_13295</name>
</gene>
<dbReference type="PIRSF" id="PIRSF002599">
    <property type="entry name" value="Cold_shock_A"/>
    <property type="match status" value="1"/>
</dbReference>
<dbReference type="InterPro" id="IPR010718">
    <property type="entry name" value="DUF1294"/>
</dbReference>
<feature type="transmembrane region" description="Helical" evidence="1">
    <location>
        <begin position="6"/>
        <end position="23"/>
    </location>
</feature>
<dbReference type="AlphaFoldDB" id="A0A212KII6"/>
<organism evidence="2">
    <name type="scientific">uncultured Eubacteriales bacterium</name>
    <dbReference type="NCBI Taxonomy" id="172733"/>
    <lineage>
        <taxon>Bacteria</taxon>
        <taxon>Bacillati</taxon>
        <taxon>Bacillota</taxon>
        <taxon>Clostridia</taxon>
        <taxon>Eubacteriales</taxon>
        <taxon>environmental samples</taxon>
    </lineage>
</organism>
<proteinExistence type="predicted"/>
<dbReference type="Pfam" id="PF06961">
    <property type="entry name" value="DUF1294"/>
    <property type="match status" value="1"/>
</dbReference>
<sequence>MRELLTLPWIGALSLLAFFLMGYDKGRAKAGGRRVPERTLLLVAALGGAPGALLGMYLFRHKTRHPRFQYGLPLLLLAQAGLVFWFK</sequence>
<dbReference type="GO" id="GO:0003676">
    <property type="term" value="F:nucleic acid binding"/>
    <property type="evidence" value="ECO:0007669"/>
    <property type="project" value="InterPro"/>
</dbReference>
<name>A0A212KII6_9FIRM</name>
<evidence type="ECO:0000313" key="2">
    <source>
        <dbReference type="EMBL" id="SBW11500.1"/>
    </source>
</evidence>
<keyword evidence="1" id="KW-1133">Transmembrane helix</keyword>
<accession>A0A212KII6</accession>
<reference evidence="2" key="1">
    <citation type="submission" date="2016-04" db="EMBL/GenBank/DDBJ databases">
        <authorList>
            <person name="Evans L.H."/>
            <person name="Alamgir A."/>
            <person name="Owens N."/>
            <person name="Weber N.D."/>
            <person name="Virtaneva K."/>
            <person name="Barbian K."/>
            <person name="Babar A."/>
            <person name="Rosenke K."/>
        </authorList>
    </citation>
    <scope>NUCLEOTIDE SEQUENCE</scope>
    <source>
        <strain evidence="2">86</strain>
    </source>
</reference>
<feature type="transmembrane region" description="Helical" evidence="1">
    <location>
        <begin position="39"/>
        <end position="58"/>
    </location>
</feature>
<keyword evidence="1" id="KW-0812">Transmembrane</keyword>
<evidence type="ECO:0000256" key="1">
    <source>
        <dbReference type="SAM" id="Phobius"/>
    </source>
</evidence>
<evidence type="ECO:0008006" key="3">
    <source>
        <dbReference type="Google" id="ProtNLM"/>
    </source>
</evidence>
<keyword evidence="1" id="KW-0472">Membrane</keyword>
<dbReference type="InterPro" id="IPR012156">
    <property type="entry name" value="Cold_shock_CspA"/>
</dbReference>
<feature type="transmembrane region" description="Helical" evidence="1">
    <location>
        <begin position="70"/>
        <end position="86"/>
    </location>
</feature>
<protein>
    <recommendedName>
        <fullName evidence="3">DUF1294 domain-containing protein</fullName>
    </recommendedName>
</protein>